<dbReference type="SUPFAM" id="SSF53098">
    <property type="entry name" value="Ribonuclease H-like"/>
    <property type="match status" value="1"/>
</dbReference>
<dbReference type="InterPro" id="IPR012337">
    <property type="entry name" value="RNaseH-like_sf"/>
</dbReference>
<dbReference type="InterPro" id="IPR038720">
    <property type="entry name" value="YprB_RNase_H-like_dom"/>
</dbReference>
<organism evidence="2 3">
    <name type="scientific">Clostridium punense</name>
    <dbReference type="NCBI Taxonomy" id="1054297"/>
    <lineage>
        <taxon>Bacteria</taxon>
        <taxon>Bacillati</taxon>
        <taxon>Bacillota</taxon>
        <taxon>Clostridia</taxon>
        <taxon>Eubacteriales</taxon>
        <taxon>Clostridiaceae</taxon>
        <taxon>Clostridium</taxon>
    </lineage>
</organism>
<dbReference type="RefSeq" id="WP_021283997.1">
    <property type="nucleotide sequence ID" value="NZ_JAGGLL010000003.1"/>
</dbReference>
<dbReference type="Proteomes" id="UP001519308">
    <property type="component" value="Unassembled WGS sequence"/>
</dbReference>
<evidence type="ECO:0000313" key="3">
    <source>
        <dbReference type="Proteomes" id="UP001519308"/>
    </source>
</evidence>
<comment type="caution">
    <text evidence="2">The sequence shown here is derived from an EMBL/GenBank/DDBJ whole genome shotgun (WGS) entry which is preliminary data.</text>
</comment>
<proteinExistence type="predicted"/>
<accession>A0ABS4K0D4</accession>
<protein>
    <submittedName>
        <fullName evidence="2">Uncharacterized protein YprB with RNaseH-like and TPR domain</fullName>
    </submittedName>
</protein>
<sequence>MIIKEETIKVEEFQWENSLDIAGDKELFKDAIFFDLEHYVYKKPICIGVFGAAYYDAKENELRITQYMLENKYELKKMLNMAKDYFEKMSTVHKKKHIVTFSGNNDFIVINYLLNKHNIGYKISENFTQIDLQKKYEQEAGTSIGLKNLENIFEIHRESELISGSNLAKTFGKIMKDEEYFSRMPLEKKEKILLYNMQDVVSLFYIYVNWKKHVVKPVENKTEKEESINNTFN</sequence>
<name>A0ABS4K0D4_9CLOT</name>
<dbReference type="Pfam" id="PF13482">
    <property type="entry name" value="RNase_H_2"/>
    <property type="match status" value="1"/>
</dbReference>
<reference evidence="2 3" key="1">
    <citation type="submission" date="2021-03" db="EMBL/GenBank/DDBJ databases">
        <title>Genomic Encyclopedia of Type Strains, Phase IV (KMG-IV): sequencing the most valuable type-strain genomes for metagenomic binning, comparative biology and taxonomic classification.</title>
        <authorList>
            <person name="Goeker M."/>
        </authorList>
    </citation>
    <scope>NUCLEOTIDE SEQUENCE [LARGE SCALE GENOMIC DNA]</scope>
    <source>
        <strain evidence="2 3">DSM 28650</strain>
    </source>
</reference>
<gene>
    <name evidence="2" type="ORF">J2Z44_000490</name>
</gene>
<evidence type="ECO:0000259" key="1">
    <source>
        <dbReference type="Pfam" id="PF13482"/>
    </source>
</evidence>
<dbReference type="EMBL" id="JAGGLL010000003">
    <property type="protein sequence ID" value="MBP2020706.1"/>
    <property type="molecule type" value="Genomic_DNA"/>
</dbReference>
<keyword evidence="3" id="KW-1185">Reference proteome</keyword>
<evidence type="ECO:0000313" key="2">
    <source>
        <dbReference type="EMBL" id="MBP2020706.1"/>
    </source>
</evidence>
<feature type="domain" description="YprB ribonuclease H-like" evidence="1">
    <location>
        <begin position="32"/>
        <end position="210"/>
    </location>
</feature>